<gene>
    <name evidence="7" type="ORF">RRG08_040510</name>
</gene>
<sequence length="551" mass="60284">MPCGTPPPVDNSQVSFFTIDNLVYADYICDDGFSAEGETVRMCSGTWDTNIVNCMGVSCGLAPQVNHASVKTTGHAYRDTATYTCNAGYFMNSSSSVMTCLANGTWSVELVTCAPLMCDSSTLPTFSEIIQQDDEIKIKCVVGYTLFTTPVSEAVMSTNLKCSEGNWTTVFDHNIICLPDYCTELPLVQNSVVELWNEPFVKAKHVCLSGYGFEAIPDQSSPGVSEQVAEFSIYCFEDKGWDIPPMVMAECVPVGCGPIYLLVESGLQAPPTYSSLPGSNVTLSCRPPLYQNVIDASSQNVVQCLEDGNWSLDNVTLTCAPCNQSKDAAGIPNSILEVNSDAMNIGDTAELSCASDFMLPGVSRTVQCDSVNGSPTWLGLEDAICLKVRWVNPETARNIITVPVYLELMTTGLEAYAKIQVPVIENRRVFVGLEEVYKPTSKNIYPARAVYELNSKGITTRLSFDYTTLGKTTNIVSVIDLDPALHLSDQDSLSFGDTATLCVKLNLTANNYQFSKNGKTLMEVDVRRYEKITYFGCSYIVKTHEINITYF</sequence>
<accession>A0AAE0Z4Z6</accession>
<evidence type="ECO:0000256" key="5">
    <source>
        <dbReference type="PROSITE-ProRule" id="PRU00302"/>
    </source>
</evidence>
<keyword evidence="4" id="KW-0325">Glycoprotein</keyword>
<evidence type="ECO:0000313" key="8">
    <source>
        <dbReference type="Proteomes" id="UP001283361"/>
    </source>
</evidence>
<feature type="domain" description="Sushi" evidence="6">
    <location>
        <begin position="254"/>
        <end position="321"/>
    </location>
</feature>
<keyword evidence="2" id="KW-0677">Repeat</keyword>
<evidence type="ECO:0000256" key="1">
    <source>
        <dbReference type="ARBA" id="ARBA00022659"/>
    </source>
</evidence>
<evidence type="ECO:0000313" key="7">
    <source>
        <dbReference type="EMBL" id="KAK3762815.1"/>
    </source>
</evidence>
<feature type="domain" description="Sushi" evidence="6">
    <location>
        <begin position="57"/>
        <end position="115"/>
    </location>
</feature>
<dbReference type="SMART" id="SM00032">
    <property type="entry name" value="CCP"/>
    <property type="match status" value="4"/>
</dbReference>
<proteinExistence type="predicted"/>
<dbReference type="Pfam" id="PF00084">
    <property type="entry name" value="Sushi"/>
    <property type="match status" value="2"/>
</dbReference>
<dbReference type="Proteomes" id="UP001283361">
    <property type="component" value="Unassembled WGS sequence"/>
</dbReference>
<evidence type="ECO:0000256" key="2">
    <source>
        <dbReference type="ARBA" id="ARBA00022737"/>
    </source>
</evidence>
<comment type="caution">
    <text evidence="7">The sequence shown here is derived from an EMBL/GenBank/DDBJ whole genome shotgun (WGS) entry which is preliminary data.</text>
</comment>
<dbReference type="PROSITE" id="PS50923">
    <property type="entry name" value="SUSHI"/>
    <property type="match status" value="2"/>
</dbReference>
<dbReference type="AlphaFoldDB" id="A0AAE0Z4Z6"/>
<dbReference type="EMBL" id="JAWDGP010004637">
    <property type="protein sequence ID" value="KAK3762815.1"/>
    <property type="molecule type" value="Genomic_DNA"/>
</dbReference>
<evidence type="ECO:0000259" key="6">
    <source>
        <dbReference type="PROSITE" id="PS50923"/>
    </source>
</evidence>
<dbReference type="InterPro" id="IPR050350">
    <property type="entry name" value="Compl-Cell_Adhes-Reg"/>
</dbReference>
<keyword evidence="1 5" id="KW-0768">Sushi</keyword>
<dbReference type="SUPFAM" id="SSF57535">
    <property type="entry name" value="Complement control module/SCR domain"/>
    <property type="match status" value="2"/>
</dbReference>
<evidence type="ECO:0000256" key="3">
    <source>
        <dbReference type="ARBA" id="ARBA00023157"/>
    </source>
</evidence>
<dbReference type="PANTHER" id="PTHR19325">
    <property type="entry name" value="COMPLEMENT COMPONENT-RELATED SUSHI DOMAIN-CONTAINING"/>
    <property type="match status" value="1"/>
</dbReference>
<dbReference type="PANTHER" id="PTHR19325:SF560">
    <property type="entry name" value="SUSHI, VON WILLEBRAND FACTOR TYPE A, EGF AND PENTRAXIN DOMAIN-CONTAINING PROTEIN 1"/>
    <property type="match status" value="1"/>
</dbReference>
<dbReference type="InterPro" id="IPR000436">
    <property type="entry name" value="Sushi_SCR_CCP_dom"/>
</dbReference>
<dbReference type="CDD" id="cd00033">
    <property type="entry name" value="CCP"/>
    <property type="match status" value="2"/>
</dbReference>
<protein>
    <recommendedName>
        <fullName evidence="6">Sushi domain-containing protein</fullName>
    </recommendedName>
</protein>
<organism evidence="7 8">
    <name type="scientific">Elysia crispata</name>
    <name type="common">lettuce slug</name>
    <dbReference type="NCBI Taxonomy" id="231223"/>
    <lineage>
        <taxon>Eukaryota</taxon>
        <taxon>Metazoa</taxon>
        <taxon>Spiralia</taxon>
        <taxon>Lophotrochozoa</taxon>
        <taxon>Mollusca</taxon>
        <taxon>Gastropoda</taxon>
        <taxon>Heterobranchia</taxon>
        <taxon>Euthyneura</taxon>
        <taxon>Panpulmonata</taxon>
        <taxon>Sacoglossa</taxon>
        <taxon>Placobranchoidea</taxon>
        <taxon>Plakobranchidae</taxon>
        <taxon>Elysia</taxon>
    </lineage>
</organism>
<reference evidence="7" key="1">
    <citation type="journal article" date="2023" name="G3 (Bethesda)">
        <title>A reference genome for the long-term kleptoplast-retaining sea slug Elysia crispata morphotype clarki.</title>
        <authorList>
            <person name="Eastman K.E."/>
            <person name="Pendleton A.L."/>
            <person name="Shaikh M.A."/>
            <person name="Suttiyut T."/>
            <person name="Ogas R."/>
            <person name="Tomko P."/>
            <person name="Gavelis G."/>
            <person name="Widhalm J.R."/>
            <person name="Wisecaver J.H."/>
        </authorList>
    </citation>
    <scope>NUCLEOTIDE SEQUENCE</scope>
    <source>
        <strain evidence="7">ECLA1</strain>
    </source>
</reference>
<keyword evidence="8" id="KW-1185">Reference proteome</keyword>
<dbReference type="Gene3D" id="2.10.70.10">
    <property type="entry name" value="Complement Module, domain 1"/>
    <property type="match status" value="2"/>
</dbReference>
<name>A0AAE0Z4Z6_9GAST</name>
<evidence type="ECO:0000256" key="4">
    <source>
        <dbReference type="ARBA" id="ARBA00023180"/>
    </source>
</evidence>
<keyword evidence="3" id="KW-1015">Disulfide bond</keyword>
<dbReference type="InterPro" id="IPR035976">
    <property type="entry name" value="Sushi/SCR/CCP_sf"/>
</dbReference>
<comment type="caution">
    <text evidence="5">Lacks conserved residue(s) required for the propagation of feature annotation.</text>
</comment>